<organism evidence="1 2">
    <name type="scientific">Calycina marina</name>
    <dbReference type="NCBI Taxonomy" id="1763456"/>
    <lineage>
        <taxon>Eukaryota</taxon>
        <taxon>Fungi</taxon>
        <taxon>Dikarya</taxon>
        <taxon>Ascomycota</taxon>
        <taxon>Pezizomycotina</taxon>
        <taxon>Leotiomycetes</taxon>
        <taxon>Helotiales</taxon>
        <taxon>Pezizellaceae</taxon>
        <taxon>Calycina</taxon>
    </lineage>
</organism>
<accession>A0A9P7YWJ8</accession>
<name>A0A9P7YWJ8_9HELO</name>
<dbReference type="Proteomes" id="UP000887226">
    <property type="component" value="Unassembled WGS sequence"/>
</dbReference>
<dbReference type="OrthoDB" id="10036721at2759"/>
<dbReference type="PANTHER" id="PTHR34987:SF6">
    <property type="entry name" value="ALPHA-L-RHAMNOSIDASE SIX-HAIRPIN GLYCOSIDASE DOMAIN-CONTAINING PROTEIN"/>
    <property type="match status" value="1"/>
</dbReference>
<dbReference type="GO" id="GO:0005975">
    <property type="term" value="P:carbohydrate metabolic process"/>
    <property type="evidence" value="ECO:0007669"/>
    <property type="project" value="InterPro"/>
</dbReference>
<dbReference type="PANTHER" id="PTHR34987">
    <property type="entry name" value="C, PUTATIVE (AFU_ORTHOLOGUE AFUA_3G02880)-RELATED"/>
    <property type="match status" value="1"/>
</dbReference>
<dbReference type="AlphaFoldDB" id="A0A9P7YWJ8"/>
<dbReference type="EMBL" id="MU254265">
    <property type="protein sequence ID" value="KAG9241134.1"/>
    <property type="molecule type" value="Genomic_DNA"/>
</dbReference>
<sequence>MRLQWGFMLNDPRMTNSTFVEGYATSGELKYAPYANDARISHVHGWSTAPTSLLSFYVAGLHL</sequence>
<keyword evidence="2" id="KW-1185">Reference proteome</keyword>
<gene>
    <name evidence="1" type="ORF">BJ878DRAFT_396192</name>
</gene>
<evidence type="ECO:0000313" key="1">
    <source>
        <dbReference type="EMBL" id="KAG9241134.1"/>
    </source>
</evidence>
<dbReference type="Gene3D" id="1.50.10.10">
    <property type="match status" value="1"/>
</dbReference>
<dbReference type="InterPro" id="IPR012341">
    <property type="entry name" value="6hp_glycosidase-like_sf"/>
</dbReference>
<evidence type="ECO:0000313" key="2">
    <source>
        <dbReference type="Proteomes" id="UP000887226"/>
    </source>
</evidence>
<reference evidence="1" key="1">
    <citation type="journal article" date="2021" name="IMA Fungus">
        <title>Genomic characterization of three marine fungi, including Emericellopsis atlantica sp. nov. with signatures of a generalist lifestyle and marine biomass degradation.</title>
        <authorList>
            <person name="Hagestad O.C."/>
            <person name="Hou L."/>
            <person name="Andersen J.H."/>
            <person name="Hansen E.H."/>
            <person name="Altermark B."/>
            <person name="Li C."/>
            <person name="Kuhnert E."/>
            <person name="Cox R.J."/>
            <person name="Crous P.W."/>
            <person name="Spatafora J.W."/>
            <person name="Lail K."/>
            <person name="Amirebrahimi M."/>
            <person name="Lipzen A."/>
            <person name="Pangilinan J."/>
            <person name="Andreopoulos W."/>
            <person name="Hayes R.D."/>
            <person name="Ng V."/>
            <person name="Grigoriev I.V."/>
            <person name="Jackson S.A."/>
            <person name="Sutton T.D.S."/>
            <person name="Dobson A.D.W."/>
            <person name="Rama T."/>
        </authorList>
    </citation>
    <scope>NUCLEOTIDE SEQUENCE</scope>
    <source>
        <strain evidence="1">TRa3180A</strain>
    </source>
</reference>
<protein>
    <submittedName>
        <fullName evidence="1">Uncharacterized protein</fullName>
    </submittedName>
</protein>
<feature type="non-terminal residue" evidence="1">
    <location>
        <position position="63"/>
    </location>
</feature>
<proteinExistence type="predicted"/>
<comment type="caution">
    <text evidence="1">The sequence shown here is derived from an EMBL/GenBank/DDBJ whole genome shotgun (WGS) entry which is preliminary data.</text>
</comment>